<evidence type="ECO:0000313" key="2">
    <source>
        <dbReference type="EMBL" id="KAK4183877.1"/>
    </source>
</evidence>
<organism evidence="2 3">
    <name type="scientific">Podospora australis</name>
    <dbReference type="NCBI Taxonomy" id="1536484"/>
    <lineage>
        <taxon>Eukaryota</taxon>
        <taxon>Fungi</taxon>
        <taxon>Dikarya</taxon>
        <taxon>Ascomycota</taxon>
        <taxon>Pezizomycotina</taxon>
        <taxon>Sordariomycetes</taxon>
        <taxon>Sordariomycetidae</taxon>
        <taxon>Sordariales</taxon>
        <taxon>Podosporaceae</taxon>
        <taxon>Podospora</taxon>
    </lineage>
</organism>
<reference evidence="2" key="1">
    <citation type="journal article" date="2023" name="Mol. Phylogenet. Evol.">
        <title>Genome-scale phylogeny and comparative genomics of the fungal order Sordariales.</title>
        <authorList>
            <person name="Hensen N."/>
            <person name="Bonometti L."/>
            <person name="Westerberg I."/>
            <person name="Brannstrom I.O."/>
            <person name="Guillou S."/>
            <person name="Cros-Aarteil S."/>
            <person name="Calhoun S."/>
            <person name="Haridas S."/>
            <person name="Kuo A."/>
            <person name="Mondo S."/>
            <person name="Pangilinan J."/>
            <person name="Riley R."/>
            <person name="LaButti K."/>
            <person name="Andreopoulos B."/>
            <person name="Lipzen A."/>
            <person name="Chen C."/>
            <person name="Yan M."/>
            <person name="Daum C."/>
            <person name="Ng V."/>
            <person name="Clum A."/>
            <person name="Steindorff A."/>
            <person name="Ohm R.A."/>
            <person name="Martin F."/>
            <person name="Silar P."/>
            <person name="Natvig D.O."/>
            <person name="Lalanne C."/>
            <person name="Gautier V."/>
            <person name="Ament-Velasquez S.L."/>
            <person name="Kruys A."/>
            <person name="Hutchinson M.I."/>
            <person name="Powell A.J."/>
            <person name="Barry K."/>
            <person name="Miller A.N."/>
            <person name="Grigoriev I.V."/>
            <person name="Debuchy R."/>
            <person name="Gladieux P."/>
            <person name="Hiltunen Thoren M."/>
            <person name="Johannesson H."/>
        </authorList>
    </citation>
    <scope>NUCLEOTIDE SEQUENCE</scope>
    <source>
        <strain evidence="2">PSN309</strain>
    </source>
</reference>
<proteinExistence type="predicted"/>
<reference evidence="2" key="2">
    <citation type="submission" date="2023-05" db="EMBL/GenBank/DDBJ databases">
        <authorList>
            <consortium name="Lawrence Berkeley National Laboratory"/>
            <person name="Steindorff A."/>
            <person name="Hensen N."/>
            <person name="Bonometti L."/>
            <person name="Westerberg I."/>
            <person name="Brannstrom I.O."/>
            <person name="Guillou S."/>
            <person name="Cros-Aarteil S."/>
            <person name="Calhoun S."/>
            <person name="Haridas S."/>
            <person name="Kuo A."/>
            <person name="Mondo S."/>
            <person name="Pangilinan J."/>
            <person name="Riley R."/>
            <person name="Labutti K."/>
            <person name="Andreopoulos B."/>
            <person name="Lipzen A."/>
            <person name="Chen C."/>
            <person name="Yanf M."/>
            <person name="Daum C."/>
            <person name="Ng V."/>
            <person name="Clum A."/>
            <person name="Ohm R."/>
            <person name="Martin F."/>
            <person name="Silar P."/>
            <person name="Natvig D."/>
            <person name="Lalanne C."/>
            <person name="Gautier V."/>
            <person name="Ament-Velasquez S.L."/>
            <person name="Kruys A."/>
            <person name="Hutchinson M.I."/>
            <person name="Powell A.J."/>
            <person name="Barry K."/>
            <person name="Miller A.N."/>
            <person name="Grigoriev I.V."/>
            <person name="Debuchy R."/>
            <person name="Gladieux P."/>
            <person name="Thoren M.H."/>
            <person name="Johannesson H."/>
        </authorList>
    </citation>
    <scope>NUCLEOTIDE SEQUENCE</scope>
    <source>
        <strain evidence="2">PSN309</strain>
    </source>
</reference>
<evidence type="ECO:0000256" key="1">
    <source>
        <dbReference type="SAM" id="SignalP"/>
    </source>
</evidence>
<comment type="caution">
    <text evidence="2">The sequence shown here is derived from an EMBL/GenBank/DDBJ whole genome shotgun (WGS) entry which is preliminary data.</text>
</comment>
<protein>
    <recommendedName>
        <fullName evidence="4">Infection structure specific protein</fullName>
    </recommendedName>
</protein>
<name>A0AAN7AFE9_9PEZI</name>
<evidence type="ECO:0008006" key="4">
    <source>
        <dbReference type="Google" id="ProtNLM"/>
    </source>
</evidence>
<dbReference type="AlphaFoldDB" id="A0AAN7AFE9"/>
<sequence>MRKSIFIPVAAVWLGGMATAAGAHNNNHHHHEAAYHNLKRQTETTSTDIVAPVLPILSLPTITQAPVINCGRLRLDLLANSPSPPSALANTQTNQPNDENFVATQFCSTAWQVNAVKTATAPKFAAYTSAQKSYQSAIRSSAHSIYSACITMEGAMVPAINALFLAATDYNECTSAFAKWAEASHVTLVPDATDTRFVSQMTGATNGLAGTENVSGQLASSTSTAGAARETRAVMVAAAVAVVVVARAVL</sequence>
<dbReference type="EMBL" id="MU864518">
    <property type="protein sequence ID" value="KAK4183877.1"/>
    <property type="molecule type" value="Genomic_DNA"/>
</dbReference>
<dbReference type="Proteomes" id="UP001302126">
    <property type="component" value="Unassembled WGS sequence"/>
</dbReference>
<keyword evidence="1" id="KW-0732">Signal</keyword>
<accession>A0AAN7AFE9</accession>
<gene>
    <name evidence="2" type="ORF">QBC35DRAFT_455871</name>
</gene>
<keyword evidence="3" id="KW-1185">Reference proteome</keyword>
<feature type="signal peptide" evidence="1">
    <location>
        <begin position="1"/>
        <end position="23"/>
    </location>
</feature>
<feature type="chain" id="PRO_5042998696" description="Infection structure specific protein" evidence="1">
    <location>
        <begin position="24"/>
        <end position="250"/>
    </location>
</feature>
<evidence type="ECO:0000313" key="3">
    <source>
        <dbReference type="Proteomes" id="UP001302126"/>
    </source>
</evidence>